<reference evidence="2 3" key="1">
    <citation type="journal article" date="2012" name="BMC Genomics">
        <title>Comparative genomic analysis of the genus Staphylococcus including Staphylococcus aureus and its newly described sister species Staphylococcus simiae.</title>
        <authorList>
            <person name="Suzuki H."/>
            <person name="Lefebure T."/>
            <person name="Pavinski Bitar P."/>
            <person name="Stanhope M.J."/>
        </authorList>
    </citation>
    <scope>NUCLEOTIDE SEQUENCE [LARGE SCALE GENOMIC DNA]</scope>
    <source>
        <strain evidence="2 3">CCM 7213</strain>
    </source>
</reference>
<sequence length="265" mass="27192">AGISINDQSGVVTVSYTAVQASSEVKATAVKGNSDSSNETRVMMPIKEATPLPPNVTADEPTASVVITPQGDTSAMTINYVDTAGTDKTITVTKENNTWSLNPSVQGISINDQTGIVTVEHTAVQPNSEVKVTAIKGNSDVSGENKAEMPIKETTPTAPSVTADVSTASVVVSPQGDTSAMTINYVDTTGADQSITATKANNMWSLNPSVAGISINNQTGVVTVEHTAVQISSEIKATAIKGNSDVSGENKAGMPIKEATPASPT</sequence>
<feature type="non-terminal residue" evidence="2">
    <location>
        <position position="1"/>
    </location>
</feature>
<dbReference type="EMBL" id="AEUN01000409">
    <property type="protein sequence ID" value="EHJ07960.1"/>
    <property type="molecule type" value="Genomic_DNA"/>
</dbReference>
<evidence type="ECO:0000256" key="1">
    <source>
        <dbReference type="SAM" id="MobiDB-lite"/>
    </source>
</evidence>
<feature type="region of interest" description="Disordered" evidence="1">
    <location>
        <begin position="244"/>
        <end position="265"/>
    </location>
</feature>
<dbReference type="AlphaFoldDB" id="G5JIM6"/>
<organism evidence="2 3">
    <name type="scientific">Staphylococcus simiae CCM 7213 = CCUG 51256</name>
    <dbReference type="NCBI Taxonomy" id="911238"/>
    <lineage>
        <taxon>Bacteria</taxon>
        <taxon>Bacillati</taxon>
        <taxon>Bacillota</taxon>
        <taxon>Bacilli</taxon>
        <taxon>Bacillales</taxon>
        <taxon>Staphylococcaceae</taxon>
        <taxon>Staphylococcus</taxon>
    </lineage>
</organism>
<evidence type="ECO:0000313" key="2">
    <source>
        <dbReference type="EMBL" id="EHJ07960.1"/>
    </source>
</evidence>
<dbReference type="Proteomes" id="UP000005413">
    <property type="component" value="Unassembled WGS sequence"/>
</dbReference>
<feature type="non-terminal residue" evidence="2">
    <location>
        <position position="265"/>
    </location>
</feature>
<accession>G5JIM6</accession>
<comment type="caution">
    <text evidence="2">The sequence shown here is derived from an EMBL/GenBank/DDBJ whole genome shotgun (WGS) entry which is preliminary data.</text>
</comment>
<name>G5JIM6_9STAP</name>
<evidence type="ECO:0000313" key="3">
    <source>
        <dbReference type="Proteomes" id="UP000005413"/>
    </source>
</evidence>
<proteinExistence type="predicted"/>
<keyword evidence="3" id="KW-1185">Reference proteome</keyword>
<gene>
    <name evidence="2" type="ORF">SS7213T_06571</name>
</gene>
<protein>
    <submittedName>
        <fullName evidence="2">Cell wall surface anchor family protein</fullName>
    </submittedName>
</protein>